<dbReference type="NCBIfam" id="TIGR00614">
    <property type="entry name" value="recQ_fam"/>
    <property type="match status" value="1"/>
</dbReference>
<reference evidence="15" key="2">
    <citation type="submission" date="2015-01" db="EMBL/GenBank/DDBJ databases">
        <title>Evolutionary Origins and Diversification of the Mycorrhizal Mutualists.</title>
        <authorList>
            <consortium name="DOE Joint Genome Institute"/>
            <consortium name="Mycorrhizal Genomics Consortium"/>
            <person name="Kohler A."/>
            <person name="Kuo A."/>
            <person name="Nagy L.G."/>
            <person name="Floudas D."/>
            <person name="Copeland A."/>
            <person name="Barry K.W."/>
            <person name="Cichocki N."/>
            <person name="Veneault-Fourrey C."/>
            <person name="LaButti K."/>
            <person name="Lindquist E.A."/>
            <person name="Lipzen A."/>
            <person name="Lundell T."/>
            <person name="Morin E."/>
            <person name="Murat C."/>
            <person name="Riley R."/>
            <person name="Ohm R."/>
            <person name="Sun H."/>
            <person name="Tunlid A."/>
            <person name="Henrissat B."/>
            <person name="Grigoriev I.V."/>
            <person name="Hibbett D.S."/>
            <person name="Martin F."/>
        </authorList>
    </citation>
    <scope>NUCLEOTIDE SEQUENCE [LARGE SCALE GENOMIC DNA]</scope>
    <source>
        <strain evidence="15">MUT 4182</strain>
    </source>
</reference>
<dbReference type="HOGENOM" id="CLU_001103_9_7_1"/>
<dbReference type="STRING" id="1051891.A0A0C3L242"/>
<evidence type="ECO:0000256" key="3">
    <source>
        <dbReference type="ARBA" id="ARBA00022741"/>
    </source>
</evidence>
<dbReference type="PROSITE" id="PS00690">
    <property type="entry name" value="DEAH_ATP_HELICASE"/>
    <property type="match status" value="1"/>
</dbReference>
<evidence type="ECO:0000259" key="12">
    <source>
        <dbReference type="PROSITE" id="PS51192"/>
    </source>
</evidence>
<organism evidence="14 15">
    <name type="scientific">Tulasnella calospora MUT 4182</name>
    <dbReference type="NCBI Taxonomy" id="1051891"/>
    <lineage>
        <taxon>Eukaryota</taxon>
        <taxon>Fungi</taxon>
        <taxon>Dikarya</taxon>
        <taxon>Basidiomycota</taxon>
        <taxon>Agaricomycotina</taxon>
        <taxon>Agaricomycetes</taxon>
        <taxon>Cantharellales</taxon>
        <taxon>Tulasnellaceae</taxon>
        <taxon>Tulasnella</taxon>
    </lineage>
</organism>
<dbReference type="InterPro" id="IPR011545">
    <property type="entry name" value="DEAD/DEAH_box_helicase_dom"/>
</dbReference>
<evidence type="ECO:0000256" key="1">
    <source>
        <dbReference type="ARBA" id="ARBA00004123"/>
    </source>
</evidence>
<comment type="subcellular location">
    <subcellularLocation>
        <location evidence="1 11">Nucleus</location>
    </subcellularLocation>
</comment>
<dbReference type="GO" id="GO:0005737">
    <property type="term" value="C:cytoplasm"/>
    <property type="evidence" value="ECO:0007669"/>
    <property type="project" value="TreeGrafter"/>
</dbReference>
<evidence type="ECO:0000256" key="7">
    <source>
        <dbReference type="ARBA" id="ARBA00023125"/>
    </source>
</evidence>
<evidence type="ECO:0000256" key="4">
    <source>
        <dbReference type="ARBA" id="ARBA00022801"/>
    </source>
</evidence>
<dbReference type="Gene3D" id="1.10.10.10">
    <property type="entry name" value="Winged helix-like DNA-binding domain superfamily/Winged helix DNA-binding domain"/>
    <property type="match status" value="1"/>
</dbReference>
<dbReference type="InterPro" id="IPR004589">
    <property type="entry name" value="DNA_helicase_ATP-dep_RecQ"/>
</dbReference>
<dbReference type="AlphaFoldDB" id="A0A0C3L242"/>
<dbReference type="EC" id="5.6.2.4" evidence="11"/>
<gene>
    <name evidence="14" type="ORF">M407DRAFT_72723</name>
</gene>
<comment type="catalytic activity">
    <reaction evidence="11">
        <text>ATP + H2O = ADP + phosphate + H(+)</text>
        <dbReference type="Rhea" id="RHEA:13065"/>
        <dbReference type="ChEBI" id="CHEBI:15377"/>
        <dbReference type="ChEBI" id="CHEBI:15378"/>
        <dbReference type="ChEBI" id="CHEBI:30616"/>
        <dbReference type="ChEBI" id="CHEBI:43474"/>
        <dbReference type="ChEBI" id="CHEBI:456216"/>
    </reaction>
</comment>
<sequence>MRVLKCRFRLGGFRQNQLAAITATLEGKDVFVLMPTGGGKSLCYQLPAVCETGRTAGLTVVISPLKSLMVDQVHHLQNLGVDVALFSSDADADEIQTTRQRLRTRDRSQIPQLLYVTPEKLDASADTKFLLQGLYEAGLLARFVVDEAHCLSTWGRDFRESYQTLDQIRKDYPNIPLMALTATADGQTVHDIVARLGMKEPVMLKQSFNRPNLFYEVREKKGKVVFDMFNWIQQHHPGECGVIYCLGRKTCEDVAKELRDRGLKSKHYHAQMTPEDRKTTQMEWQDGRCHIIVATIAFGMGIDKPDVRFVIHHSLPKSLNGYYQETGRAGRDGQPSDCVLYYTYHDTTFLFSMIDKGELAGARLPPAEIQRLRDDVTRVVQYCQNKTDCRRTLVLRYFGEQFDSNQCNARCNNCINNKDAAEEDSTEAAVDALKLVQSLTSRGRITQLQAIDVFGGSKKKDYRERGFTEHALAGKWTDMGRDQIERLFDHLLQEGALAHGIHHNKAGWHQTYLQVRLISCILRW</sequence>
<keyword evidence="15" id="KW-1185">Reference proteome</keyword>
<dbReference type="GO" id="GO:0005524">
    <property type="term" value="F:ATP binding"/>
    <property type="evidence" value="ECO:0007669"/>
    <property type="project" value="UniProtKB-KW"/>
</dbReference>
<feature type="domain" description="Helicase C-terminal" evidence="13">
    <location>
        <begin position="209"/>
        <end position="377"/>
    </location>
</feature>
<dbReference type="GO" id="GO:0005694">
    <property type="term" value="C:chromosome"/>
    <property type="evidence" value="ECO:0007669"/>
    <property type="project" value="TreeGrafter"/>
</dbReference>
<dbReference type="GO" id="GO:0043138">
    <property type="term" value="F:3'-5' DNA helicase activity"/>
    <property type="evidence" value="ECO:0007669"/>
    <property type="project" value="UniProtKB-EC"/>
</dbReference>
<dbReference type="InterPro" id="IPR018982">
    <property type="entry name" value="RQC_domain"/>
</dbReference>
<dbReference type="FunFam" id="3.40.50.300:FF:000340">
    <property type="entry name" value="Bloom syndrome, RecQ helicase"/>
    <property type="match status" value="1"/>
</dbReference>
<dbReference type="Proteomes" id="UP000054248">
    <property type="component" value="Unassembled WGS sequence"/>
</dbReference>
<dbReference type="InterPro" id="IPR001650">
    <property type="entry name" value="Helicase_C-like"/>
</dbReference>
<evidence type="ECO:0000256" key="10">
    <source>
        <dbReference type="ARBA" id="ARBA00034617"/>
    </source>
</evidence>
<dbReference type="SUPFAM" id="SSF52540">
    <property type="entry name" value="P-loop containing nucleoside triphosphate hydrolases"/>
    <property type="match status" value="2"/>
</dbReference>
<dbReference type="CDD" id="cd18794">
    <property type="entry name" value="SF2_C_RecQ"/>
    <property type="match status" value="1"/>
</dbReference>
<reference evidence="14 15" key="1">
    <citation type="submission" date="2014-04" db="EMBL/GenBank/DDBJ databases">
        <authorList>
            <consortium name="DOE Joint Genome Institute"/>
            <person name="Kuo A."/>
            <person name="Girlanda M."/>
            <person name="Perotto S."/>
            <person name="Kohler A."/>
            <person name="Nagy L.G."/>
            <person name="Floudas D."/>
            <person name="Copeland A."/>
            <person name="Barry K.W."/>
            <person name="Cichocki N."/>
            <person name="Veneault-Fourrey C."/>
            <person name="LaButti K."/>
            <person name="Lindquist E.A."/>
            <person name="Lipzen A."/>
            <person name="Lundell T."/>
            <person name="Morin E."/>
            <person name="Murat C."/>
            <person name="Sun H."/>
            <person name="Tunlid A."/>
            <person name="Henrissat B."/>
            <person name="Grigoriev I.V."/>
            <person name="Hibbett D.S."/>
            <person name="Martin F."/>
            <person name="Nordberg H.P."/>
            <person name="Cantor M.N."/>
            <person name="Hua S.X."/>
        </authorList>
    </citation>
    <scope>NUCLEOTIDE SEQUENCE [LARGE SCALE GENOMIC DNA]</scope>
    <source>
        <strain evidence="14 15">MUT 4182</strain>
    </source>
</reference>
<evidence type="ECO:0000259" key="13">
    <source>
        <dbReference type="PROSITE" id="PS51194"/>
    </source>
</evidence>
<dbReference type="SMART" id="SM00487">
    <property type="entry name" value="DEXDc"/>
    <property type="match status" value="1"/>
</dbReference>
<dbReference type="PROSITE" id="PS51192">
    <property type="entry name" value="HELICASE_ATP_BIND_1"/>
    <property type="match status" value="1"/>
</dbReference>
<accession>A0A0C3L242</accession>
<dbReference type="SMART" id="SM00956">
    <property type="entry name" value="RQC"/>
    <property type="match status" value="1"/>
</dbReference>
<evidence type="ECO:0000313" key="15">
    <source>
        <dbReference type="Proteomes" id="UP000054248"/>
    </source>
</evidence>
<keyword evidence="6 11" id="KW-0067">ATP-binding</keyword>
<keyword evidence="8" id="KW-0413">Isomerase</keyword>
<comment type="catalytic activity">
    <reaction evidence="10 11">
        <text>Couples ATP hydrolysis with the unwinding of duplex DNA by translocating in the 3'-5' direction.</text>
        <dbReference type="EC" id="5.6.2.4"/>
    </reaction>
</comment>
<proteinExistence type="inferred from homology"/>
<evidence type="ECO:0000256" key="6">
    <source>
        <dbReference type="ARBA" id="ARBA00022840"/>
    </source>
</evidence>
<dbReference type="InterPro" id="IPR002464">
    <property type="entry name" value="DNA/RNA_helicase_DEAH_CS"/>
</dbReference>
<keyword evidence="3 11" id="KW-0547">Nucleotide-binding</keyword>
<evidence type="ECO:0000256" key="2">
    <source>
        <dbReference type="ARBA" id="ARBA00005446"/>
    </source>
</evidence>
<evidence type="ECO:0000256" key="5">
    <source>
        <dbReference type="ARBA" id="ARBA00022806"/>
    </source>
</evidence>
<dbReference type="Gene3D" id="3.40.50.300">
    <property type="entry name" value="P-loop containing nucleotide triphosphate hydrolases"/>
    <property type="match status" value="2"/>
</dbReference>
<dbReference type="SMART" id="SM00490">
    <property type="entry name" value="HELICc"/>
    <property type="match status" value="1"/>
</dbReference>
<evidence type="ECO:0000256" key="9">
    <source>
        <dbReference type="ARBA" id="ARBA00023242"/>
    </source>
</evidence>
<dbReference type="GO" id="GO:0016887">
    <property type="term" value="F:ATP hydrolysis activity"/>
    <property type="evidence" value="ECO:0007669"/>
    <property type="project" value="RHEA"/>
</dbReference>
<keyword evidence="9 11" id="KW-0539">Nucleus</keyword>
<evidence type="ECO:0000256" key="11">
    <source>
        <dbReference type="RuleBase" id="RU364117"/>
    </source>
</evidence>
<dbReference type="GO" id="GO:0006260">
    <property type="term" value="P:DNA replication"/>
    <property type="evidence" value="ECO:0007669"/>
    <property type="project" value="InterPro"/>
</dbReference>
<dbReference type="Pfam" id="PF00271">
    <property type="entry name" value="Helicase_C"/>
    <property type="match status" value="1"/>
</dbReference>
<dbReference type="PANTHER" id="PTHR13710:SF149">
    <property type="entry name" value="ATP-DEPENDENT DNA HELICASE TLH2"/>
    <property type="match status" value="1"/>
</dbReference>
<dbReference type="InterPro" id="IPR014001">
    <property type="entry name" value="Helicase_ATP-bd"/>
</dbReference>
<dbReference type="PANTHER" id="PTHR13710">
    <property type="entry name" value="DNA HELICASE RECQ FAMILY MEMBER"/>
    <property type="match status" value="1"/>
</dbReference>
<dbReference type="GO" id="GO:0005634">
    <property type="term" value="C:nucleus"/>
    <property type="evidence" value="ECO:0007669"/>
    <property type="project" value="UniProtKB-SubCell"/>
</dbReference>
<dbReference type="InterPro" id="IPR027417">
    <property type="entry name" value="P-loop_NTPase"/>
</dbReference>
<dbReference type="FunFam" id="3.40.50.300:FF:001389">
    <property type="entry name" value="ATP-dependent DNA helicase RecQ"/>
    <property type="match status" value="1"/>
</dbReference>
<protein>
    <recommendedName>
        <fullName evidence="11">ATP-dependent DNA helicase</fullName>
        <ecNumber evidence="11">5.6.2.4</ecNumber>
    </recommendedName>
</protein>
<dbReference type="Pfam" id="PF09382">
    <property type="entry name" value="RQC"/>
    <property type="match status" value="1"/>
</dbReference>
<keyword evidence="4 11" id="KW-0378">Hydrolase</keyword>
<dbReference type="OrthoDB" id="10261556at2759"/>
<dbReference type="CDD" id="cd17920">
    <property type="entry name" value="DEXHc_RecQ"/>
    <property type="match status" value="1"/>
</dbReference>
<dbReference type="Pfam" id="PF16124">
    <property type="entry name" value="RecQ_Zn_bind"/>
    <property type="match status" value="1"/>
</dbReference>
<dbReference type="EMBL" id="KN823003">
    <property type="protein sequence ID" value="KIO27818.1"/>
    <property type="molecule type" value="Genomic_DNA"/>
</dbReference>
<dbReference type="PROSITE" id="PS51194">
    <property type="entry name" value="HELICASE_CTER"/>
    <property type="match status" value="1"/>
</dbReference>
<dbReference type="GO" id="GO:0003677">
    <property type="term" value="F:DNA binding"/>
    <property type="evidence" value="ECO:0007669"/>
    <property type="project" value="UniProtKB-KW"/>
</dbReference>
<evidence type="ECO:0000256" key="8">
    <source>
        <dbReference type="ARBA" id="ARBA00023235"/>
    </source>
</evidence>
<keyword evidence="5 11" id="KW-0347">Helicase</keyword>
<keyword evidence="7" id="KW-0238">DNA-binding</keyword>
<name>A0A0C3L242_9AGAM</name>
<dbReference type="InterPro" id="IPR036388">
    <property type="entry name" value="WH-like_DNA-bd_sf"/>
</dbReference>
<comment type="similarity">
    <text evidence="2 11">Belongs to the helicase family. RecQ subfamily.</text>
</comment>
<dbReference type="GO" id="GO:0009378">
    <property type="term" value="F:four-way junction helicase activity"/>
    <property type="evidence" value="ECO:0007669"/>
    <property type="project" value="TreeGrafter"/>
</dbReference>
<evidence type="ECO:0000313" key="14">
    <source>
        <dbReference type="EMBL" id="KIO27818.1"/>
    </source>
</evidence>
<feature type="domain" description="Helicase ATP-binding" evidence="12">
    <location>
        <begin position="21"/>
        <end position="202"/>
    </location>
</feature>
<dbReference type="InterPro" id="IPR032284">
    <property type="entry name" value="RecQ_Zn-bd"/>
</dbReference>
<dbReference type="GO" id="GO:0000724">
    <property type="term" value="P:double-strand break repair via homologous recombination"/>
    <property type="evidence" value="ECO:0007669"/>
    <property type="project" value="TreeGrafter"/>
</dbReference>
<dbReference type="Pfam" id="PF00270">
    <property type="entry name" value="DEAD"/>
    <property type="match status" value="1"/>
</dbReference>